<dbReference type="SUPFAM" id="SSF53335">
    <property type="entry name" value="S-adenosyl-L-methionine-dependent methyltransferases"/>
    <property type="match status" value="1"/>
</dbReference>
<dbReference type="NCBIfam" id="TIGR01444">
    <property type="entry name" value="fkbM_fam"/>
    <property type="match status" value="1"/>
</dbReference>
<evidence type="ECO:0000313" key="2">
    <source>
        <dbReference type="EMBL" id="RDK10882.1"/>
    </source>
</evidence>
<accession>A0A370NZ41</accession>
<keyword evidence="3" id="KW-1185">Reference proteome</keyword>
<dbReference type="RefSeq" id="WP_115013956.1">
    <property type="nucleotide sequence ID" value="NZ_QKWJ01000006.1"/>
</dbReference>
<dbReference type="AlphaFoldDB" id="A0A370NZ41"/>
<sequence length="308" mass="34275">MQVDPHQAYQYKQSVLNTALQQIQLALFRQLTRKSQNLFLRGADQISAAPQVTGNHEPHVRSFIEHYANAGYGDFLIDIGANIGLTSCQSGGRFRQVHMFEPNPDCFSILRVNARISLAGTDYRLYEFGLGEANERKVLNVPRHNWGGAFIDDEHNSYSAATLASKDGFDHIDPQQYLRVEIQIAAADEVFRNLFCGLMEAGLTSGVIKIDVEGYEPTVIHAIARTIPKEISAAVVFESWDDDLDVSQLLDAFGGRASAFRIQYIKRYKQSWPKLLKLAAFALSGGYTYTISPVVAGKTKGDLVLSIR</sequence>
<protein>
    <recommendedName>
        <fullName evidence="1">Methyltransferase FkbM domain-containing protein</fullName>
    </recommendedName>
</protein>
<proteinExistence type="predicted"/>
<evidence type="ECO:0000313" key="3">
    <source>
        <dbReference type="Proteomes" id="UP000255165"/>
    </source>
</evidence>
<gene>
    <name evidence="2" type="ORF">DN412_07705</name>
</gene>
<dbReference type="InterPro" id="IPR029063">
    <property type="entry name" value="SAM-dependent_MTases_sf"/>
</dbReference>
<name>A0A370NZ41_9BURK</name>
<dbReference type="InterPro" id="IPR052514">
    <property type="entry name" value="SAM-dependent_MTase"/>
</dbReference>
<reference evidence="3" key="1">
    <citation type="submission" date="2018-06" db="EMBL/GenBank/DDBJ databases">
        <authorList>
            <person name="Feng T."/>
            <person name="Jeon C.O."/>
        </authorList>
    </citation>
    <scope>NUCLEOTIDE SEQUENCE [LARGE SCALE GENOMIC DNA]</scope>
    <source>
        <strain evidence="3">S23</strain>
    </source>
</reference>
<dbReference type="EMBL" id="QKWJ01000006">
    <property type="protein sequence ID" value="RDK10882.1"/>
    <property type="molecule type" value="Genomic_DNA"/>
</dbReference>
<dbReference type="Gene3D" id="3.40.50.150">
    <property type="entry name" value="Vaccinia Virus protein VP39"/>
    <property type="match status" value="1"/>
</dbReference>
<dbReference type="PANTHER" id="PTHR34203:SF15">
    <property type="entry name" value="SLL1173 PROTEIN"/>
    <property type="match status" value="1"/>
</dbReference>
<evidence type="ECO:0000259" key="1">
    <source>
        <dbReference type="Pfam" id="PF05050"/>
    </source>
</evidence>
<comment type="caution">
    <text evidence="2">The sequence shown here is derived from an EMBL/GenBank/DDBJ whole genome shotgun (WGS) entry which is preliminary data.</text>
</comment>
<dbReference type="Pfam" id="PF05050">
    <property type="entry name" value="Methyltransf_21"/>
    <property type="match status" value="1"/>
</dbReference>
<organism evidence="2 3">
    <name type="scientific">Cupriavidus lacunae</name>
    <dbReference type="NCBI Taxonomy" id="2666307"/>
    <lineage>
        <taxon>Bacteria</taxon>
        <taxon>Pseudomonadati</taxon>
        <taxon>Pseudomonadota</taxon>
        <taxon>Betaproteobacteria</taxon>
        <taxon>Burkholderiales</taxon>
        <taxon>Burkholderiaceae</taxon>
        <taxon>Cupriavidus</taxon>
    </lineage>
</organism>
<dbReference type="InterPro" id="IPR006342">
    <property type="entry name" value="FkbM_mtfrase"/>
</dbReference>
<dbReference type="Proteomes" id="UP000255165">
    <property type="component" value="Unassembled WGS sequence"/>
</dbReference>
<dbReference type="PANTHER" id="PTHR34203">
    <property type="entry name" value="METHYLTRANSFERASE, FKBM FAMILY PROTEIN"/>
    <property type="match status" value="1"/>
</dbReference>
<feature type="domain" description="Methyltransferase FkbM" evidence="1">
    <location>
        <begin position="78"/>
        <end position="222"/>
    </location>
</feature>